<dbReference type="Gene3D" id="3.30.1220.10">
    <property type="entry name" value="CobW-like, C-terminal domain"/>
    <property type="match status" value="1"/>
</dbReference>
<comment type="caution">
    <text evidence="9">The sequence shown here is derived from an EMBL/GenBank/DDBJ whole genome shotgun (WGS) entry which is preliminary data.</text>
</comment>
<organism evidence="9 10">
    <name type="scientific">Candidatus Oscillibacter excrementigallinarum</name>
    <dbReference type="NCBI Taxonomy" id="2838716"/>
    <lineage>
        <taxon>Bacteria</taxon>
        <taxon>Bacillati</taxon>
        <taxon>Bacillota</taxon>
        <taxon>Clostridia</taxon>
        <taxon>Eubacteriales</taxon>
        <taxon>Oscillospiraceae</taxon>
        <taxon>Oscillibacter</taxon>
    </lineage>
</organism>
<evidence type="ECO:0000256" key="4">
    <source>
        <dbReference type="ARBA" id="ARBA00034320"/>
    </source>
</evidence>
<feature type="compositionally biased region" description="Basic and acidic residues" evidence="6">
    <location>
        <begin position="229"/>
        <end position="279"/>
    </location>
</feature>
<reference evidence="9" key="1">
    <citation type="journal article" date="2021" name="PeerJ">
        <title>Extensive microbial diversity within the chicken gut microbiome revealed by metagenomics and culture.</title>
        <authorList>
            <person name="Gilroy R."/>
            <person name="Ravi A."/>
            <person name="Getino M."/>
            <person name="Pursley I."/>
            <person name="Horton D.L."/>
            <person name="Alikhan N.F."/>
            <person name="Baker D."/>
            <person name="Gharbi K."/>
            <person name="Hall N."/>
            <person name="Watson M."/>
            <person name="Adriaenssens E.M."/>
            <person name="Foster-Nyarko E."/>
            <person name="Jarju S."/>
            <person name="Secka A."/>
            <person name="Antonio M."/>
            <person name="Oren A."/>
            <person name="Chaudhuri R.R."/>
            <person name="La Ragione R."/>
            <person name="Hildebrand F."/>
            <person name="Pallen M.J."/>
        </authorList>
    </citation>
    <scope>NUCLEOTIDE SEQUENCE</scope>
    <source>
        <strain evidence="9">ChiBcec18-1249</strain>
    </source>
</reference>
<dbReference type="PANTHER" id="PTHR13748:SF62">
    <property type="entry name" value="COBW DOMAIN-CONTAINING PROTEIN"/>
    <property type="match status" value="1"/>
</dbReference>
<dbReference type="PANTHER" id="PTHR13748">
    <property type="entry name" value="COBW-RELATED"/>
    <property type="match status" value="1"/>
</dbReference>
<dbReference type="InterPro" id="IPR003495">
    <property type="entry name" value="CobW/HypB/UreG_nucleotide-bd"/>
</dbReference>
<dbReference type="CDD" id="cd03112">
    <property type="entry name" value="CobW-like"/>
    <property type="match status" value="1"/>
</dbReference>
<protein>
    <submittedName>
        <fullName evidence="9">GTP-binding protein</fullName>
    </submittedName>
</protein>
<evidence type="ECO:0000259" key="7">
    <source>
        <dbReference type="Pfam" id="PF02492"/>
    </source>
</evidence>
<evidence type="ECO:0000256" key="5">
    <source>
        <dbReference type="ARBA" id="ARBA00049117"/>
    </source>
</evidence>
<dbReference type="SUPFAM" id="SSF90002">
    <property type="entry name" value="Hypothetical protein YjiA, C-terminal domain"/>
    <property type="match status" value="1"/>
</dbReference>
<comment type="similarity">
    <text evidence="4">Belongs to the SIMIBI class G3E GTPase family. ZNG1 subfamily.</text>
</comment>
<dbReference type="Proteomes" id="UP000823824">
    <property type="component" value="Unassembled WGS sequence"/>
</dbReference>
<dbReference type="Pfam" id="PF02492">
    <property type="entry name" value="cobW"/>
    <property type="match status" value="1"/>
</dbReference>
<dbReference type="InterPro" id="IPR011629">
    <property type="entry name" value="CobW-like_C"/>
</dbReference>
<evidence type="ECO:0000313" key="9">
    <source>
        <dbReference type="EMBL" id="HJB13591.1"/>
    </source>
</evidence>
<dbReference type="EMBL" id="DWZJ01000065">
    <property type="protein sequence ID" value="HJB13591.1"/>
    <property type="molecule type" value="Genomic_DNA"/>
</dbReference>
<feature type="region of interest" description="Disordered" evidence="6">
    <location>
        <begin position="213"/>
        <end position="287"/>
    </location>
</feature>
<evidence type="ECO:0000256" key="2">
    <source>
        <dbReference type="ARBA" id="ARBA00022801"/>
    </source>
</evidence>
<evidence type="ECO:0000313" key="10">
    <source>
        <dbReference type="Proteomes" id="UP000823824"/>
    </source>
</evidence>
<dbReference type="InterPro" id="IPR036627">
    <property type="entry name" value="CobW-likC_sf"/>
</dbReference>
<keyword evidence="1" id="KW-0547">Nucleotide-binding</keyword>
<evidence type="ECO:0000259" key="8">
    <source>
        <dbReference type="Pfam" id="PF07683"/>
    </source>
</evidence>
<dbReference type="InterPro" id="IPR051316">
    <property type="entry name" value="Zinc-reg_GTPase_activator"/>
</dbReference>
<accession>A0A9D2LJR5</accession>
<evidence type="ECO:0000256" key="1">
    <source>
        <dbReference type="ARBA" id="ARBA00022741"/>
    </source>
</evidence>
<dbReference type="GO" id="GO:0005737">
    <property type="term" value="C:cytoplasm"/>
    <property type="evidence" value="ECO:0007669"/>
    <property type="project" value="TreeGrafter"/>
</dbReference>
<comment type="catalytic activity">
    <reaction evidence="5">
        <text>GTP + H2O = GDP + phosphate + H(+)</text>
        <dbReference type="Rhea" id="RHEA:19669"/>
        <dbReference type="ChEBI" id="CHEBI:15377"/>
        <dbReference type="ChEBI" id="CHEBI:15378"/>
        <dbReference type="ChEBI" id="CHEBI:37565"/>
        <dbReference type="ChEBI" id="CHEBI:43474"/>
        <dbReference type="ChEBI" id="CHEBI:58189"/>
    </reaction>
    <physiologicalReaction direction="left-to-right" evidence="5">
        <dbReference type="Rhea" id="RHEA:19670"/>
    </physiologicalReaction>
</comment>
<evidence type="ECO:0000256" key="3">
    <source>
        <dbReference type="ARBA" id="ARBA00023186"/>
    </source>
</evidence>
<dbReference type="InterPro" id="IPR027417">
    <property type="entry name" value="P-loop_NTPase"/>
</dbReference>
<keyword evidence="3" id="KW-0143">Chaperone</keyword>
<dbReference type="AlphaFoldDB" id="A0A9D2LJR5"/>
<sequence>MTKIDIVSGFLGAGKTTLIKKLLAEAFPGEKLVLIENEFGEISIDGGFLKESGVQISEMSAGCICCSLVGDFHKALKDVQAQFHPDRILIEPSGVGKLSDVIVAVQNTADETDDMKLNSFVTVADATKVKVYMKNFGEFYNNQIESAGTIILSRTQKLSQEKLESAVAMLREKNPDAAILTTPWDQLDGKTILAAIEKVSLADELLAKMRAEHEADEAEHEHEHHHHDHEHEAHEHHHDHDHEEHEHHHDHDDHDHHHDHDHEHEGHEHHHHDHDHECDDPSCSCHHHHHHADEVFTSWGRETPKVFSQADIERILTALDSGDYGRILRAKGIVNGEDGAWIEFDFVPEEHEVRAGHPDYTGRLCVIGAELKEDKLSQLFGL</sequence>
<evidence type="ECO:0000256" key="6">
    <source>
        <dbReference type="SAM" id="MobiDB-lite"/>
    </source>
</evidence>
<proteinExistence type="inferred from homology"/>
<keyword evidence="2" id="KW-0378">Hydrolase</keyword>
<gene>
    <name evidence="9" type="ORF">H9787_07750</name>
</gene>
<dbReference type="Pfam" id="PF07683">
    <property type="entry name" value="CobW_C"/>
    <property type="match status" value="1"/>
</dbReference>
<dbReference type="Gene3D" id="3.40.50.300">
    <property type="entry name" value="P-loop containing nucleotide triphosphate hydrolases"/>
    <property type="match status" value="1"/>
</dbReference>
<reference evidence="9" key="2">
    <citation type="submission" date="2021-04" db="EMBL/GenBank/DDBJ databases">
        <authorList>
            <person name="Gilroy R."/>
        </authorList>
    </citation>
    <scope>NUCLEOTIDE SEQUENCE</scope>
    <source>
        <strain evidence="9">ChiBcec18-1249</strain>
    </source>
</reference>
<name>A0A9D2LJR5_9FIRM</name>
<dbReference type="GO" id="GO:0016787">
    <property type="term" value="F:hydrolase activity"/>
    <property type="evidence" value="ECO:0007669"/>
    <property type="project" value="UniProtKB-KW"/>
</dbReference>
<dbReference type="SUPFAM" id="SSF52540">
    <property type="entry name" value="P-loop containing nucleoside triphosphate hydrolases"/>
    <property type="match status" value="1"/>
</dbReference>
<feature type="domain" description="CobW/HypB/UreG nucleotide-binding" evidence="7">
    <location>
        <begin position="6"/>
        <end position="180"/>
    </location>
</feature>
<dbReference type="GO" id="GO:0000166">
    <property type="term" value="F:nucleotide binding"/>
    <property type="evidence" value="ECO:0007669"/>
    <property type="project" value="UniProtKB-KW"/>
</dbReference>
<feature type="domain" description="CobW C-terminal" evidence="8">
    <location>
        <begin position="297"/>
        <end position="380"/>
    </location>
</feature>